<comment type="caution">
    <text evidence="13">The sequence shown here is derived from an EMBL/GenBank/DDBJ whole genome shotgun (WGS) entry which is preliminary data.</text>
</comment>
<dbReference type="GO" id="GO:0006508">
    <property type="term" value="P:proteolysis"/>
    <property type="evidence" value="ECO:0007669"/>
    <property type="project" value="InterPro"/>
</dbReference>
<dbReference type="GO" id="GO:0008236">
    <property type="term" value="F:serine-type peptidase activity"/>
    <property type="evidence" value="ECO:0007669"/>
    <property type="project" value="InterPro"/>
</dbReference>
<evidence type="ECO:0000256" key="4">
    <source>
        <dbReference type="ARBA" id="ARBA00022530"/>
    </source>
</evidence>
<proteinExistence type="inferred from homology"/>
<evidence type="ECO:0000256" key="2">
    <source>
        <dbReference type="ARBA" id="ARBA00009179"/>
    </source>
</evidence>
<evidence type="ECO:0000256" key="5">
    <source>
        <dbReference type="ARBA" id="ARBA00022729"/>
    </source>
</evidence>
<dbReference type="GO" id="GO:0033165">
    <property type="term" value="C:interphotoreceptor matrix"/>
    <property type="evidence" value="ECO:0007669"/>
    <property type="project" value="UniProtKB-SubCell"/>
</dbReference>
<feature type="chain" id="PRO_5019568332" description="Retinol-binding protein 3" evidence="11">
    <location>
        <begin position="23"/>
        <end position="1219"/>
    </location>
</feature>
<dbReference type="Pfam" id="PF03572">
    <property type="entry name" value="Peptidase_S41"/>
    <property type="match status" value="4"/>
</dbReference>
<keyword evidence="4" id="KW-0272">Extracellular matrix</keyword>
<dbReference type="FunFam" id="3.90.226.10:FF:000038">
    <property type="entry name" value="Retinol-binding protein 3"/>
    <property type="match status" value="1"/>
</dbReference>
<dbReference type="Gene3D" id="3.90.226.10">
    <property type="entry name" value="2-enoyl-CoA Hydratase, Chain A, domain 1"/>
    <property type="match status" value="4"/>
</dbReference>
<dbReference type="SUPFAM" id="SSF52096">
    <property type="entry name" value="ClpP/crotonase"/>
    <property type="match status" value="4"/>
</dbReference>
<evidence type="ECO:0000256" key="10">
    <source>
        <dbReference type="ARBA" id="ARBA00080101"/>
    </source>
</evidence>
<feature type="domain" description="Tail specific protease" evidence="12">
    <location>
        <begin position="404"/>
        <end position="600"/>
    </location>
</feature>
<evidence type="ECO:0000256" key="1">
    <source>
        <dbReference type="ARBA" id="ARBA00004593"/>
    </source>
</evidence>
<evidence type="ECO:0000313" key="13">
    <source>
        <dbReference type="EMBL" id="GCC17684.1"/>
    </source>
</evidence>
<dbReference type="SMART" id="SM00245">
    <property type="entry name" value="TSPc"/>
    <property type="match status" value="4"/>
</dbReference>
<sequence>MAGMSGLWLMVILVSWVPSAKMFQSTTMLDMAEVLLENYCFPENLAGMKEAIRQANQSEEILHVTEPHTLAAVLTAGVQGALNDPRLRISYEPGTSIQDPVTLPPLGPEMHLQLVQSSVRFEILDNNVGYLRIDHIIGAEMVKELGPILVESIWDHIVSTDALILDLRYSESGNISGVPFLISYFCEASNPIHIDSVYNRPSNSTMELWTLPSVLGERYSQDKDLLVLVSSNTQGVPEDVAYILKHLDRALLVGERTAGGSLNVQKFRIGTSDFFITVPLSRSISPITGQSWEVNGVFPVVLVSADRALEKATSILAIRKAVPGVIARISDLLRSYYTFVDHVPSLVRRISKLTASAVISEQDLAAKLNCELQAICEDPRLTIRVSAVPPRALAPSPSVDLASDASSLLHLLGSMFRVDILPGNIGYLRFDQFPGGALMPLLGPHLEDKVWVPLKDTSAMIVDLRFNTGGPSDAISLLLSPFQEQGPPVLFYTVYNRLSNTSQEFSTLPAPKGSLYGSERGVYVLTSHRTASAAEEFAYLMQSLKRATVIGEITSGTLHHSRSFPIGETNLIITIPFLNFLDNNGEYWLGAGVVPDAIVLAEEALEKTKEVMTFHANLFELVEEAANLLNTYYAMPEVAAQVSSVLHAKRLAGWYRSVVDSESLASQLTRDLKEAAADHRLQVFCSMSAPEPPEEAPESIPSPEELGGILRALFKVEVLPGNVGYLRFDLMAGADTIRVIGPQLLEQVWNKLVDTESLVIDMRYNVGGYSTAIPILCSYFFAPQPLHHLYTVFDQPSSTRTQIWTMPKVLGQRYSPEKDIYILTSHITGSAAETFTRAMMDLKRATVVGEPTIGGALSIGTYRMAHSDLYMAIPNQVVLSSVSGKVWSVSGAEPHVPVQANEALQVALGIVRLRAKIPGIVRTAGELVAANYASAEGGALVAEHLTHLLSQDQYSGINSEAELALKLSAHLHHLSGDKHLRVAHIPENRKDHIPGVVPMPIPPPEMFEDLIKFSFQTKVFDNTVGYLRFDMFIDLEHITQVSDLMVQHVWNKIANTTALIVDLRYNIGGPTSAIPLLCSYFFEDGRPVLLDRVYNRPTDTISELWTVPHVAGERYGSGRQLILLTSNFTSGAAEEFVFVMKRLGRAVVVGELTSGGCHPPQAYHVDDTQLYLSIPTVRSSNPDGASWEGTGVTPHLEVAAETALEKARDILRSHFHGAS</sequence>
<evidence type="ECO:0000256" key="7">
    <source>
        <dbReference type="ARBA" id="ARBA00023180"/>
    </source>
</evidence>
<dbReference type="Pfam" id="PF11918">
    <property type="entry name" value="Peptidase_S41_N"/>
    <property type="match status" value="4"/>
</dbReference>
<dbReference type="InterPro" id="IPR029045">
    <property type="entry name" value="ClpP/crotonase-like_dom_sf"/>
</dbReference>
<dbReference type="InterPro" id="IPR005151">
    <property type="entry name" value="Tail-specific_protease"/>
</dbReference>
<dbReference type="PANTHER" id="PTHR11261">
    <property type="entry name" value="INTERPHOTORECEPTOR RETINOID-BINDING PROTEIN"/>
    <property type="match status" value="1"/>
</dbReference>
<keyword evidence="3" id="KW-0964">Secreted</keyword>
<dbReference type="STRING" id="137246.A0A401RHS3"/>
<dbReference type="OrthoDB" id="10268064at2759"/>
<dbReference type="EMBL" id="BEZZ01001337">
    <property type="protein sequence ID" value="GCC17684.1"/>
    <property type="molecule type" value="Genomic_DNA"/>
</dbReference>
<dbReference type="OMA" id="VHKVWEP"/>
<comment type="similarity">
    <text evidence="2">Belongs to the peptidase S41A family.</text>
</comment>
<feature type="signal peptide" evidence="11">
    <location>
        <begin position="1"/>
        <end position="22"/>
    </location>
</feature>
<evidence type="ECO:0000256" key="8">
    <source>
        <dbReference type="ARBA" id="ARBA00069018"/>
    </source>
</evidence>
<evidence type="ECO:0000256" key="6">
    <source>
        <dbReference type="ARBA" id="ARBA00022737"/>
    </source>
</evidence>
<comment type="subcellular location">
    <subcellularLocation>
        <location evidence="1">Secreted</location>
        <location evidence="1">Extracellular space</location>
        <location evidence="1">Extracellular matrix</location>
        <location evidence="1">Interphotoreceptor matrix</location>
    </subcellularLocation>
</comment>
<keyword evidence="7" id="KW-0325">Glycoprotein</keyword>
<name>A0A401RHS3_CHIPU</name>
<evidence type="ECO:0000256" key="3">
    <source>
        <dbReference type="ARBA" id="ARBA00022525"/>
    </source>
</evidence>
<dbReference type="Proteomes" id="UP000287033">
    <property type="component" value="Unassembled WGS sequence"/>
</dbReference>
<dbReference type="CDD" id="cd07563">
    <property type="entry name" value="Peptidase_S41_IRBP"/>
    <property type="match status" value="4"/>
</dbReference>
<protein>
    <recommendedName>
        <fullName evidence="8">Retinol-binding protein 3</fullName>
    </recommendedName>
    <alternativeName>
        <fullName evidence="9">Interphotoreceptor retinoid-binding protein</fullName>
    </alternativeName>
    <alternativeName>
        <fullName evidence="10">Interstitial retinol-binding protein</fullName>
    </alternativeName>
</protein>
<dbReference type="Gene3D" id="3.30.750.44">
    <property type="match status" value="4"/>
</dbReference>
<evidence type="ECO:0000256" key="11">
    <source>
        <dbReference type="SAM" id="SignalP"/>
    </source>
</evidence>
<gene>
    <name evidence="13" type="ORF">chiPu_0017642</name>
</gene>
<keyword evidence="5 11" id="KW-0732">Signal</keyword>
<evidence type="ECO:0000256" key="9">
    <source>
        <dbReference type="ARBA" id="ARBA00079306"/>
    </source>
</evidence>
<feature type="domain" description="Tail specific protease" evidence="12">
    <location>
        <begin position="702"/>
        <end position="899"/>
    </location>
</feature>
<keyword evidence="14" id="KW-1185">Reference proteome</keyword>
<evidence type="ECO:0000259" key="12">
    <source>
        <dbReference type="SMART" id="SM00245"/>
    </source>
</evidence>
<feature type="domain" description="Tail specific protease" evidence="12">
    <location>
        <begin position="1003"/>
        <end position="1199"/>
    </location>
</feature>
<keyword evidence="6" id="KW-0677">Repeat</keyword>
<dbReference type="PANTHER" id="PTHR11261:SF3">
    <property type="entry name" value="RETINOL-BINDING PROTEIN 3"/>
    <property type="match status" value="1"/>
</dbReference>
<evidence type="ECO:0000313" key="14">
    <source>
        <dbReference type="Proteomes" id="UP000287033"/>
    </source>
</evidence>
<feature type="domain" description="Tail specific protease" evidence="12">
    <location>
        <begin position="107"/>
        <end position="304"/>
    </location>
</feature>
<dbReference type="AlphaFoldDB" id="A0A401RHS3"/>
<accession>A0A401RHS3</accession>
<organism evidence="13 14">
    <name type="scientific">Chiloscyllium punctatum</name>
    <name type="common">Brownbanded bambooshark</name>
    <name type="synonym">Hemiscyllium punctatum</name>
    <dbReference type="NCBI Taxonomy" id="137246"/>
    <lineage>
        <taxon>Eukaryota</taxon>
        <taxon>Metazoa</taxon>
        <taxon>Chordata</taxon>
        <taxon>Craniata</taxon>
        <taxon>Vertebrata</taxon>
        <taxon>Chondrichthyes</taxon>
        <taxon>Elasmobranchii</taxon>
        <taxon>Galeomorphii</taxon>
        <taxon>Galeoidea</taxon>
        <taxon>Orectolobiformes</taxon>
        <taxon>Hemiscylliidae</taxon>
        <taxon>Chiloscyllium</taxon>
    </lineage>
</organism>
<reference evidence="13 14" key="1">
    <citation type="journal article" date="2018" name="Nat. Ecol. Evol.">
        <title>Shark genomes provide insights into elasmobranch evolution and the origin of vertebrates.</title>
        <authorList>
            <person name="Hara Y"/>
            <person name="Yamaguchi K"/>
            <person name="Onimaru K"/>
            <person name="Kadota M"/>
            <person name="Koyanagi M"/>
            <person name="Keeley SD"/>
            <person name="Tatsumi K"/>
            <person name="Tanaka K"/>
            <person name="Motone F"/>
            <person name="Kageyama Y"/>
            <person name="Nozu R"/>
            <person name="Adachi N"/>
            <person name="Nishimura O"/>
            <person name="Nakagawa R"/>
            <person name="Tanegashima C"/>
            <person name="Kiyatake I"/>
            <person name="Matsumoto R"/>
            <person name="Murakumo K"/>
            <person name="Nishida K"/>
            <person name="Terakita A"/>
            <person name="Kuratani S"/>
            <person name="Sato K"/>
            <person name="Hyodo S Kuraku.S."/>
        </authorList>
    </citation>
    <scope>NUCLEOTIDE SEQUENCE [LARGE SCALE GENOMIC DNA]</scope>
</reference>